<dbReference type="Pfam" id="PF00773">
    <property type="entry name" value="RNB"/>
    <property type="match status" value="1"/>
</dbReference>
<dbReference type="PROSITE" id="PS01175">
    <property type="entry name" value="RIBONUCLEASE_II"/>
    <property type="match status" value="1"/>
</dbReference>
<dbReference type="SMART" id="SM00316">
    <property type="entry name" value="S1"/>
    <property type="match status" value="1"/>
</dbReference>
<feature type="domain" description="S1 motif" evidence="9">
    <location>
        <begin position="623"/>
        <end position="704"/>
    </location>
</feature>
<dbReference type="InterPro" id="IPR022966">
    <property type="entry name" value="RNase_II/R_CS"/>
</dbReference>
<evidence type="ECO:0000256" key="7">
    <source>
        <dbReference type="HAMAP-Rule" id="MF_01895"/>
    </source>
</evidence>
<keyword evidence="4 7" id="KW-0378">Hydrolase</keyword>
<dbReference type="GO" id="GO:0008859">
    <property type="term" value="F:exoribonuclease II activity"/>
    <property type="evidence" value="ECO:0007669"/>
    <property type="project" value="UniProtKB-UniRule"/>
</dbReference>
<dbReference type="InterPro" id="IPR004476">
    <property type="entry name" value="RNase_II/RNase_R"/>
</dbReference>
<comment type="function">
    <text evidence="7">3'-5' exoribonuclease that releases 5'-nucleoside monophosphates and is involved in maturation of structured RNAs.</text>
</comment>
<dbReference type="PROSITE" id="PS50126">
    <property type="entry name" value="S1"/>
    <property type="match status" value="1"/>
</dbReference>
<comment type="catalytic activity">
    <reaction evidence="1 7">
        <text>Exonucleolytic cleavage in the 3'- to 5'-direction to yield nucleoside 5'-phosphates.</text>
        <dbReference type="EC" id="3.1.13.1"/>
    </reaction>
</comment>
<keyword evidence="3 7" id="KW-0540">Nuclease</keyword>
<feature type="region of interest" description="Disordered" evidence="8">
    <location>
        <begin position="714"/>
        <end position="761"/>
    </location>
</feature>
<dbReference type="Proteomes" id="UP000249739">
    <property type="component" value="Unassembled WGS sequence"/>
</dbReference>
<dbReference type="GO" id="GO:0006402">
    <property type="term" value="P:mRNA catabolic process"/>
    <property type="evidence" value="ECO:0007669"/>
    <property type="project" value="TreeGrafter"/>
</dbReference>
<evidence type="ECO:0000256" key="6">
    <source>
        <dbReference type="ARBA" id="ARBA00022884"/>
    </source>
</evidence>
<keyword evidence="6 7" id="KW-0694">RNA-binding</keyword>
<dbReference type="InterPro" id="IPR001900">
    <property type="entry name" value="RNase_II/R"/>
</dbReference>
<evidence type="ECO:0000313" key="10">
    <source>
        <dbReference type="EMBL" id="PZP57031.1"/>
    </source>
</evidence>
<organism evidence="10 11">
    <name type="scientific">Micavibrio aeruginosavorus</name>
    <dbReference type="NCBI Taxonomy" id="349221"/>
    <lineage>
        <taxon>Bacteria</taxon>
        <taxon>Pseudomonadati</taxon>
        <taxon>Bdellovibrionota</taxon>
        <taxon>Bdellovibrionia</taxon>
        <taxon>Bdellovibrionales</taxon>
        <taxon>Pseudobdellovibrionaceae</taxon>
        <taxon>Micavibrio</taxon>
    </lineage>
</organism>
<proteinExistence type="inferred from homology"/>
<dbReference type="InterPro" id="IPR050180">
    <property type="entry name" value="RNR_Ribonuclease"/>
</dbReference>
<protein>
    <recommendedName>
        <fullName evidence="7">Ribonuclease R</fullName>
        <shortName evidence="7">RNase R</shortName>
        <ecNumber evidence="7">3.1.13.1</ecNumber>
    </recommendedName>
</protein>
<dbReference type="SUPFAM" id="SSF50249">
    <property type="entry name" value="Nucleic acid-binding proteins"/>
    <property type="match status" value="2"/>
</dbReference>
<dbReference type="Gene3D" id="2.40.50.140">
    <property type="entry name" value="Nucleic acid-binding proteins"/>
    <property type="match status" value="1"/>
</dbReference>
<reference evidence="10 11" key="1">
    <citation type="submission" date="2017-08" db="EMBL/GenBank/DDBJ databases">
        <title>Infants hospitalized years apart are colonized by the same room-sourced microbial strains.</title>
        <authorList>
            <person name="Brooks B."/>
            <person name="Olm M.R."/>
            <person name="Firek B.A."/>
            <person name="Baker R."/>
            <person name="Thomas B.C."/>
            <person name="Morowitz M.J."/>
            <person name="Banfield J.F."/>
        </authorList>
    </citation>
    <scope>NUCLEOTIDE SEQUENCE [LARGE SCALE GENOMIC DNA]</scope>
    <source>
        <strain evidence="10">S2_006_000_R2_64</strain>
    </source>
</reference>
<dbReference type="PANTHER" id="PTHR23355">
    <property type="entry name" value="RIBONUCLEASE"/>
    <property type="match status" value="1"/>
</dbReference>
<evidence type="ECO:0000256" key="1">
    <source>
        <dbReference type="ARBA" id="ARBA00001849"/>
    </source>
</evidence>
<dbReference type="HAMAP" id="MF_01895">
    <property type="entry name" value="RNase_R"/>
    <property type="match status" value="1"/>
</dbReference>
<evidence type="ECO:0000256" key="3">
    <source>
        <dbReference type="ARBA" id="ARBA00022722"/>
    </source>
</evidence>
<evidence type="ECO:0000256" key="2">
    <source>
        <dbReference type="ARBA" id="ARBA00022490"/>
    </source>
</evidence>
<dbReference type="Pfam" id="PF17876">
    <property type="entry name" value="CSD2"/>
    <property type="match status" value="1"/>
</dbReference>
<evidence type="ECO:0000256" key="4">
    <source>
        <dbReference type="ARBA" id="ARBA00022801"/>
    </source>
</evidence>
<dbReference type="SMART" id="SM00955">
    <property type="entry name" value="RNB"/>
    <property type="match status" value="1"/>
</dbReference>
<feature type="compositionally biased region" description="Basic residues" evidence="8">
    <location>
        <begin position="749"/>
        <end position="761"/>
    </location>
</feature>
<comment type="subcellular location">
    <subcellularLocation>
        <location evidence="7">Cytoplasm</location>
    </subcellularLocation>
</comment>
<sequence length="761" mass="85450">MTLPTKDQIHKFLADLGSSLTKREMIDAFHIKGDDRVPFKRILREMEDEGLLIKEGGKSYRVPDALPAVTVIEVTEIDIDGDVIAKPAEWNDELQGQAPRIEIINDGKGAFTMKVGDRALAQVRKFSKDLYEAKILKRMNTPKMTSVGLLKQIRGGYIVEPMERNAKFDFEIAEADFNGARPGEIVVCEIQPSRSALRKRVRVIEVIGTADDPKAISLVALHQAGLRMHFPDDVIDSTKDMQVPPINGREDLRKIPLVTIDGKDARDFDDAVFAEPDKDGFHLIVAIADVSYYVRSGSPLDKEAYLRGNSTYFPDRVVPMLPERLSNDLCSLRPHEPRATLAVHMWINEQGKLLRHKFVRGLMQSHARLTYEQVQAARDGITDATTEPLMKDVIEPLYTAWKVLDKAREKRGALDLDVPERKIVVDDKNEMTGVAVRERLDSHRLIEEFMILANVAAAEALENKKAPCVYRIHDRPSGDKLMSARSFLEAFGLSLPKEGVSNPGQINHILKKAKEMKTGFLINEVILRSQAQAVYDPENIGHFGLALERYAHFTSPIRRYADLIVHRSLIKAYDLGEGGLSDVETVKLVEIAEHISMTERASAEAERNSVDRFTASFLKDKIGAQFPGRIGGVTRFGLFVKLVETGSDGLVPIRTLPSDFYIHDESQHALIGRRTGRVFRLGAQVLVRLVEADPMTGSTLFELINGEDGADIEGYKARSSGYSRQPRPEKFRKEKGKTNRRGDGPNTPRNKKRDHKKKKRD</sequence>
<dbReference type="NCBIfam" id="TIGR00358">
    <property type="entry name" value="3_prime_RNase"/>
    <property type="match status" value="1"/>
</dbReference>
<dbReference type="CDD" id="cd04471">
    <property type="entry name" value="S1_RNase_R"/>
    <property type="match status" value="1"/>
</dbReference>
<dbReference type="NCBIfam" id="TIGR02063">
    <property type="entry name" value="RNase_R"/>
    <property type="match status" value="1"/>
</dbReference>
<dbReference type="EMBL" id="QFOT01000009">
    <property type="protein sequence ID" value="PZP57031.1"/>
    <property type="molecule type" value="Genomic_DNA"/>
</dbReference>
<dbReference type="InterPro" id="IPR011805">
    <property type="entry name" value="RNase_R"/>
</dbReference>
<dbReference type="InterPro" id="IPR040476">
    <property type="entry name" value="CSD2"/>
</dbReference>
<dbReference type="EC" id="3.1.13.1" evidence="7"/>
<dbReference type="InterPro" id="IPR003029">
    <property type="entry name" value="S1_domain"/>
</dbReference>
<comment type="similarity">
    <text evidence="7">Belongs to the RNR ribonuclease family. RNase R subfamily.</text>
</comment>
<dbReference type="Pfam" id="PF00575">
    <property type="entry name" value="S1"/>
    <property type="match status" value="1"/>
</dbReference>
<evidence type="ECO:0000313" key="11">
    <source>
        <dbReference type="Proteomes" id="UP000249739"/>
    </source>
</evidence>
<keyword evidence="2 7" id="KW-0963">Cytoplasm</keyword>
<dbReference type="AlphaFoldDB" id="A0A2W5FM70"/>
<dbReference type="GO" id="GO:0003723">
    <property type="term" value="F:RNA binding"/>
    <property type="evidence" value="ECO:0007669"/>
    <property type="project" value="UniProtKB-UniRule"/>
</dbReference>
<evidence type="ECO:0000259" key="9">
    <source>
        <dbReference type="PROSITE" id="PS50126"/>
    </source>
</evidence>
<dbReference type="PANTHER" id="PTHR23355:SF9">
    <property type="entry name" value="DIS3-LIKE EXONUCLEASE 2"/>
    <property type="match status" value="1"/>
</dbReference>
<keyword evidence="5 7" id="KW-0269">Exonuclease</keyword>
<comment type="caution">
    <text evidence="10">The sequence shown here is derived from an EMBL/GenBank/DDBJ whole genome shotgun (WGS) entry which is preliminary data.</text>
</comment>
<gene>
    <name evidence="7 10" type="primary">rnr</name>
    <name evidence="10" type="ORF">DI586_01700</name>
</gene>
<feature type="compositionally biased region" description="Basic and acidic residues" evidence="8">
    <location>
        <begin position="726"/>
        <end position="743"/>
    </location>
</feature>
<evidence type="ECO:0000256" key="8">
    <source>
        <dbReference type="SAM" id="MobiDB-lite"/>
    </source>
</evidence>
<accession>A0A2W5FM70</accession>
<name>A0A2W5FM70_9BACT</name>
<dbReference type="GO" id="GO:0005829">
    <property type="term" value="C:cytosol"/>
    <property type="evidence" value="ECO:0007669"/>
    <property type="project" value="TreeGrafter"/>
</dbReference>
<dbReference type="InterPro" id="IPR012340">
    <property type="entry name" value="NA-bd_OB-fold"/>
</dbReference>
<evidence type="ECO:0000256" key="5">
    <source>
        <dbReference type="ARBA" id="ARBA00022839"/>
    </source>
</evidence>